<evidence type="ECO:0000256" key="2">
    <source>
        <dbReference type="ARBA" id="ARBA00008143"/>
    </source>
</evidence>
<evidence type="ECO:0000256" key="4">
    <source>
        <dbReference type="ARBA" id="ARBA00022452"/>
    </source>
</evidence>
<evidence type="ECO:0000256" key="1">
    <source>
        <dbReference type="ARBA" id="ARBA00004571"/>
    </source>
</evidence>
<dbReference type="Gene3D" id="2.40.170.20">
    <property type="entry name" value="TonB-dependent receptor, beta-barrel domain"/>
    <property type="match status" value="1"/>
</dbReference>
<organism evidence="16 17">
    <name type="scientific">Colwellia chukchiensis</name>
    <dbReference type="NCBI Taxonomy" id="641665"/>
    <lineage>
        <taxon>Bacteria</taxon>
        <taxon>Pseudomonadati</taxon>
        <taxon>Pseudomonadota</taxon>
        <taxon>Gammaproteobacteria</taxon>
        <taxon>Alteromonadales</taxon>
        <taxon>Colwelliaceae</taxon>
        <taxon>Colwellia</taxon>
    </lineage>
</organism>
<dbReference type="InterPro" id="IPR000531">
    <property type="entry name" value="Beta-barrel_TonB"/>
</dbReference>
<dbReference type="InterPro" id="IPR037066">
    <property type="entry name" value="Plug_dom_sf"/>
</dbReference>
<evidence type="ECO:0000313" key="16">
    <source>
        <dbReference type="EMBL" id="SEK41292.1"/>
    </source>
</evidence>
<keyword evidence="4 11" id="KW-1134">Transmembrane beta strand</keyword>
<reference evidence="17" key="1">
    <citation type="submission" date="2016-10" db="EMBL/GenBank/DDBJ databases">
        <authorList>
            <person name="Varghese N."/>
            <person name="Submissions S."/>
        </authorList>
    </citation>
    <scope>NUCLEOTIDE SEQUENCE [LARGE SCALE GENOMIC DNA]</scope>
    <source>
        <strain evidence="17">CGMCC 1.9127</strain>
    </source>
</reference>
<feature type="signal peptide" evidence="13">
    <location>
        <begin position="1"/>
        <end position="22"/>
    </location>
</feature>
<evidence type="ECO:0000256" key="10">
    <source>
        <dbReference type="ARBA" id="ARBA00023237"/>
    </source>
</evidence>
<dbReference type="Proteomes" id="UP000199297">
    <property type="component" value="Unassembled WGS sequence"/>
</dbReference>
<dbReference type="Pfam" id="PF07715">
    <property type="entry name" value="Plug"/>
    <property type="match status" value="1"/>
</dbReference>
<dbReference type="AlphaFoldDB" id="A0A1H7GW61"/>
<feature type="domain" description="TonB-dependent receptor plug" evidence="15">
    <location>
        <begin position="48"/>
        <end position="153"/>
    </location>
</feature>
<dbReference type="OrthoDB" id="9764669at2"/>
<protein>
    <submittedName>
        <fullName evidence="16">Hemoglobin/transferrin/lactoferrin receptor protein</fullName>
    </submittedName>
</protein>
<evidence type="ECO:0000256" key="5">
    <source>
        <dbReference type="ARBA" id="ARBA00022692"/>
    </source>
</evidence>
<evidence type="ECO:0000256" key="13">
    <source>
        <dbReference type="SAM" id="SignalP"/>
    </source>
</evidence>
<keyword evidence="8 11" id="KW-0472">Membrane</keyword>
<accession>A0A1H7GW61</accession>
<evidence type="ECO:0000256" key="6">
    <source>
        <dbReference type="ARBA" id="ARBA00022729"/>
    </source>
</evidence>
<sequence length="696" mass="77716">MTKLIYLKILAISSLVNLPANASSSPNKSLAIETITITAERLAINELHSPYSTTLIYQDQFLQQGTRTTVDAIAMVPGVLLQKTAHGQGSPYIRGFTGFRNVFLIDGVRLNNSVFREGPNQYWNTVDPYSIGKFEVVKGPTSVVYGSDAIGGTVNAITQFQSIDELDNETSLTGFYRAASAEQSQVFRASLAQKLTETSGIALGLSAKDYGDLIAGGSTNEQPNTGYDELNFDFKWLTSIADKYPLTVAYFKTKQNDVPRTHKTLDAISFAGTSLGKELARDTDQDRSLLYIKLATLQHTMFYDTAELSLSYQQQSEVRNRLRTNNRTDQQGFDINTLGLNINLNKHIDEHTIVYGAEYYRDSVASFASNNIIQGPVADDAHYQWLGLYGQSKYYLNQQVSIDFGTRWSYIEVDADSIKSPLTGNRTSLKSHWHNIVFNARANWQIVPKSKSLYLGIAQGFRAPNLSDLTRFDSARSNEFEIPALTLKPEHYLTLDTGIKYRSNTVNYDIALYYTSIKDQIQRVPTGAINTDGEFEISKQNIGKGYVYGTELSFDYRVNRQLQAFMKMAYIKGKVDTFPSSDHILSREYLSRLMPTNATLGLHYTASSELWWLTSTITAYRAGDRLSTRDRADTQRIPPGGTPGFAVWDIGGGFNLSPALQVTLNIDNILDKNYRIHGSGQNEAGLNIIASVRYSF</sequence>
<dbReference type="PROSITE" id="PS52016">
    <property type="entry name" value="TONB_DEPENDENT_REC_3"/>
    <property type="match status" value="1"/>
</dbReference>
<proteinExistence type="inferred from homology"/>
<evidence type="ECO:0000256" key="12">
    <source>
        <dbReference type="RuleBase" id="RU003357"/>
    </source>
</evidence>
<dbReference type="RefSeq" id="WP_085282725.1">
    <property type="nucleotide sequence ID" value="NZ_FOBI01000001.1"/>
</dbReference>
<dbReference type="EMBL" id="FOBI01000001">
    <property type="protein sequence ID" value="SEK41292.1"/>
    <property type="molecule type" value="Genomic_DNA"/>
</dbReference>
<keyword evidence="3 11" id="KW-0813">Transport</keyword>
<dbReference type="Gene3D" id="2.170.130.10">
    <property type="entry name" value="TonB-dependent receptor, plug domain"/>
    <property type="match status" value="1"/>
</dbReference>
<evidence type="ECO:0000259" key="14">
    <source>
        <dbReference type="Pfam" id="PF00593"/>
    </source>
</evidence>
<comment type="subcellular location">
    <subcellularLocation>
        <location evidence="1 11">Cell outer membrane</location>
        <topology evidence="1 11">Multi-pass membrane protein</topology>
    </subcellularLocation>
</comment>
<feature type="chain" id="PRO_5011651304" evidence="13">
    <location>
        <begin position="23"/>
        <end position="696"/>
    </location>
</feature>
<evidence type="ECO:0000256" key="11">
    <source>
        <dbReference type="PROSITE-ProRule" id="PRU01360"/>
    </source>
</evidence>
<comment type="similarity">
    <text evidence="2">Belongs to the TonB-dependent receptor family. Hemoglobin/haptoglobin binding protein subfamily.</text>
</comment>
<dbReference type="InterPro" id="IPR036942">
    <property type="entry name" value="Beta-barrel_TonB_sf"/>
</dbReference>
<dbReference type="SUPFAM" id="SSF56935">
    <property type="entry name" value="Porins"/>
    <property type="match status" value="1"/>
</dbReference>
<keyword evidence="17" id="KW-1185">Reference proteome</keyword>
<dbReference type="GO" id="GO:0044718">
    <property type="term" value="P:siderophore transmembrane transport"/>
    <property type="evidence" value="ECO:0007669"/>
    <property type="project" value="TreeGrafter"/>
</dbReference>
<keyword evidence="7 12" id="KW-0798">TonB box</keyword>
<evidence type="ECO:0000256" key="8">
    <source>
        <dbReference type="ARBA" id="ARBA00023136"/>
    </source>
</evidence>
<keyword evidence="6 13" id="KW-0732">Signal</keyword>
<gene>
    <name evidence="16" type="ORF">SAMN05216262_101298</name>
</gene>
<dbReference type="Pfam" id="PF00593">
    <property type="entry name" value="TonB_dep_Rec_b-barrel"/>
    <property type="match status" value="1"/>
</dbReference>
<dbReference type="PANTHER" id="PTHR30069:SF29">
    <property type="entry name" value="HEMOGLOBIN AND HEMOGLOBIN-HAPTOGLOBIN-BINDING PROTEIN 1-RELATED"/>
    <property type="match status" value="1"/>
</dbReference>
<name>A0A1H7GW61_9GAMM</name>
<keyword evidence="5 11" id="KW-0812">Transmembrane</keyword>
<evidence type="ECO:0000256" key="3">
    <source>
        <dbReference type="ARBA" id="ARBA00022448"/>
    </source>
</evidence>
<evidence type="ECO:0000313" key="17">
    <source>
        <dbReference type="Proteomes" id="UP000199297"/>
    </source>
</evidence>
<evidence type="ECO:0000256" key="9">
    <source>
        <dbReference type="ARBA" id="ARBA00023170"/>
    </source>
</evidence>
<dbReference type="GO" id="GO:0009279">
    <property type="term" value="C:cell outer membrane"/>
    <property type="evidence" value="ECO:0007669"/>
    <property type="project" value="UniProtKB-SubCell"/>
</dbReference>
<dbReference type="GO" id="GO:0015344">
    <property type="term" value="F:siderophore uptake transmembrane transporter activity"/>
    <property type="evidence" value="ECO:0007669"/>
    <property type="project" value="TreeGrafter"/>
</dbReference>
<dbReference type="STRING" id="641665.GCA_002104455_00407"/>
<keyword evidence="9 16" id="KW-0675">Receptor</keyword>
<evidence type="ECO:0000259" key="15">
    <source>
        <dbReference type="Pfam" id="PF07715"/>
    </source>
</evidence>
<feature type="domain" description="TonB-dependent receptor-like beta-barrel" evidence="14">
    <location>
        <begin position="260"/>
        <end position="669"/>
    </location>
</feature>
<keyword evidence="10 11" id="KW-0998">Cell outer membrane</keyword>
<dbReference type="PANTHER" id="PTHR30069">
    <property type="entry name" value="TONB-DEPENDENT OUTER MEMBRANE RECEPTOR"/>
    <property type="match status" value="1"/>
</dbReference>
<dbReference type="InterPro" id="IPR012910">
    <property type="entry name" value="Plug_dom"/>
</dbReference>
<dbReference type="CDD" id="cd01347">
    <property type="entry name" value="ligand_gated_channel"/>
    <property type="match status" value="1"/>
</dbReference>
<dbReference type="InterPro" id="IPR039426">
    <property type="entry name" value="TonB-dep_rcpt-like"/>
</dbReference>
<evidence type="ECO:0000256" key="7">
    <source>
        <dbReference type="ARBA" id="ARBA00023077"/>
    </source>
</evidence>